<reference evidence="2 3" key="1">
    <citation type="submission" date="2020-08" db="EMBL/GenBank/DDBJ databases">
        <title>The Agave Microbiome: Exploring the role of microbial communities in plant adaptations to desert environments.</title>
        <authorList>
            <person name="Partida-Martinez L.P."/>
        </authorList>
    </citation>
    <scope>NUCLEOTIDE SEQUENCE [LARGE SCALE GENOMIC DNA]</scope>
    <source>
        <strain evidence="2 3">AS3.12</strain>
    </source>
</reference>
<dbReference type="EMBL" id="JACHBU010000001">
    <property type="protein sequence ID" value="MBB6507044.1"/>
    <property type="molecule type" value="Genomic_DNA"/>
</dbReference>
<dbReference type="Proteomes" id="UP000585437">
    <property type="component" value="Unassembled WGS sequence"/>
</dbReference>
<feature type="compositionally biased region" description="Pro residues" evidence="1">
    <location>
        <begin position="171"/>
        <end position="180"/>
    </location>
</feature>
<evidence type="ECO:0000313" key="3">
    <source>
        <dbReference type="Proteomes" id="UP000585437"/>
    </source>
</evidence>
<evidence type="ECO:0000313" key="2">
    <source>
        <dbReference type="EMBL" id="MBB6507044.1"/>
    </source>
</evidence>
<gene>
    <name evidence="2" type="ORF">F4695_000363</name>
</gene>
<dbReference type="Pfam" id="PF06059">
    <property type="entry name" value="DUF930"/>
    <property type="match status" value="1"/>
</dbReference>
<feature type="compositionally biased region" description="Polar residues" evidence="1">
    <location>
        <begin position="256"/>
        <end position="265"/>
    </location>
</feature>
<dbReference type="InterPro" id="IPR009273">
    <property type="entry name" value="DUF930"/>
</dbReference>
<dbReference type="AlphaFoldDB" id="A0A7X0JGA6"/>
<name>A0A7X0JGA6_9HYPH</name>
<feature type="compositionally biased region" description="Pro residues" evidence="1">
    <location>
        <begin position="298"/>
        <end position="312"/>
    </location>
</feature>
<accession>A0A7X0JGA6</accession>
<keyword evidence="3" id="KW-1185">Reference proteome</keyword>
<sequence length="437" mass="45730">MSPAPHKKVIATALGASVALHLIIAGALLVQLPLPTDAVPEEETVQVEIVPPPEEEKQEPAEEAKKPDELNLKEEAKAEEPPPEKPPEQKPQEDPLEDPVISASKASAPEAAPPPSPAQDEKPEETKPPEPQPPKPEEPKPEEPQPQEKPPEEKAPEEAKEPEAPQKAEQPAPPPPPASPTPAEEEKQASAPPMSALRPVFQFGEKDSGPRQALDGNAAEDTPAPAATDADPPAPEEPAQTAGPDGQGEGAPQETPVPSNMTPPQLSVPGSDPSGMPGPAAGLSPDAMSAGLFTGPPSSAPVPTQKPAPPKPSDAAGDLKPVRTLFSARDTGETLATVAMAGIPRDVRAGQLCSSELSAQLQNGSPAYNPDVLPAPKLPNGTVLEARNIGFRAKGQWHDVSFRCEVDADATKIISFSMNVGGLVPRSEWRKRGFPEF</sequence>
<proteinExistence type="predicted"/>
<feature type="compositionally biased region" description="Basic and acidic residues" evidence="1">
    <location>
        <begin position="119"/>
        <end position="128"/>
    </location>
</feature>
<evidence type="ECO:0000256" key="1">
    <source>
        <dbReference type="SAM" id="MobiDB-lite"/>
    </source>
</evidence>
<feature type="compositionally biased region" description="Low complexity" evidence="1">
    <location>
        <begin position="98"/>
        <end position="110"/>
    </location>
</feature>
<organism evidence="2 3">
    <name type="scientific">Rhizobium soli</name>
    <dbReference type="NCBI Taxonomy" id="424798"/>
    <lineage>
        <taxon>Bacteria</taxon>
        <taxon>Pseudomonadati</taxon>
        <taxon>Pseudomonadota</taxon>
        <taxon>Alphaproteobacteria</taxon>
        <taxon>Hyphomicrobiales</taxon>
        <taxon>Rhizobiaceae</taxon>
        <taxon>Rhizobium/Agrobacterium group</taxon>
        <taxon>Rhizobium</taxon>
    </lineage>
</organism>
<protein>
    <recommendedName>
        <fullName evidence="4">DUF930 domain-containing protein</fullName>
    </recommendedName>
</protein>
<feature type="compositionally biased region" description="Low complexity" evidence="1">
    <location>
        <begin position="219"/>
        <end position="242"/>
    </location>
</feature>
<comment type="caution">
    <text evidence="2">The sequence shown here is derived from an EMBL/GenBank/DDBJ whole genome shotgun (WGS) entry which is preliminary data.</text>
</comment>
<feature type="region of interest" description="Disordered" evidence="1">
    <location>
        <begin position="41"/>
        <end position="320"/>
    </location>
</feature>
<feature type="compositionally biased region" description="Basic and acidic residues" evidence="1">
    <location>
        <begin position="149"/>
        <end position="166"/>
    </location>
</feature>
<evidence type="ECO:0008006" key="4">
    <source>
        <dbReference type="Google" id="ProtNLM"/>
    </source>
</evidence>
<feature type="compositionally biased region" description="Basic and acidic residues" evidence="1">
    <location>
        <begin position="54"/>
        <end position="93"/>
    </location>
</feature>